<dbReference type="InterPro" id="IPR035919">
    <property type="entry name" value="EAL_sf"/>
</dbReference>
<dbReference type="PROSITE" id="PS50887">
    <property type="entry name" value="GGDEF"/>
    <property type="match status" value="1"/>
</dbReference>
<dbReference type="NCBIfam" id="TIGR00254">
    <property type="entry name" value="GGDEF"/>
    <property type="match status" value="1"/>
</dbReference>
<comment type="caution">
    <text evidence="5">The sequence shown here is derived from an EMBL/GenBank/DDBJ whole genome shotgun (WGS) entry which is preliminary data.</text>
</comment>
<feature type="domain" description="EAL" evidence="3">
    <location>
        <begin position="381"/>
        <end position="631"/>
    </location>
</feature>
<feature type="transmembrane region" description="Helical" evidence="2">
    <location>
        <begin position="161"/>
        <end position="186"/>
    </location>
</feature>
<dbReference type="Gene3D" id="3.30.70.270">
    <property type="match status" value="1"/>
</dbReference>
<dbReference type="PANTHER" id="PTHR44757">
    <property type="entry name" value="DIGUANYLATE CYCLASE DGCP"/>
    <property type="match status" value="1"/>
</dbReference>
<sequence length="639" mass="68529">MSLARFSLPQRLRRPPVLPPPAGRAQDRCPHRGAATRSVTVLTAVAAALVAISPPAGVFMAGRAHVEAALEASAALHAVEVAEMARTNPAIWQSDALQIPAPSRGRAADELRRVYDVAGRLVMESRPARPVAWPIASRLEAVQVGGVRMGDAEATRSLRGVLLGTLLASLLSGALGILVFLLLRVLPIRRMDAALRRASHLATHDLLTGLPNRVHFADRLDRAMARARRQNGAAAVLCLDLKRFKSVNDTLGHAAGDDLLKEISRRLEACLGRDDMLARLGGNEFAVLQMPAVQPQAADALARRLMAAVAEPVVLSGGQAVVGLSIGIALATPAGSAECGPAYDPAVLMQNAHLALCQSKQGSRGAPCFFDPEMNHRLREKRSLEIDLRQAVERGEFRLAFQPQYSLEQQRVSGAEALLRWTRPGHGNMPPDQFIPLAEETGLIAPIGAWVLEEACRCAVAWPGELGIAVNVSPAQFRQGGLEEAVEAALARSGLAASRLELEITEGVLMHDTEETLDMLQRLRRRGVRIAVDDFGTGYSSLGYLQKFPFDKVKIDRSFIQRLGQDASAGAIVRAVVGMSHALGVRANAEGVELREQAELLCAEGCEEVQGYLFGRPMPAAEFLRLVDTTTVAEAVGAA</sequence>
<feature type="domain" description="GGDEF" evidence="4">
    <location>
        <begin position="232"/>
        <end position="372"/>
    </location>
</feature>
<protein>
    <submittedName>
        <fullName evidence="5">Bifunctional diguanylate cyclase/phosphodiesterase</fullName>
    </submittedName>
</protein>
<dbReference type="CDD" id="cd01949">
    <property type="entry name" value="GGDEF"/>
    <property type="match status" value="1"/>
</dbReference>
<keyword evidence="6" id="KW-1185">Reference proteome</keyword>
<gene>
    <name evidence="5" type="ORF">ACFOD4_01570</name>
</gene>
<accession>A0ABV7FU57</accession>
<dbReference type="SUPFAM" id="SSF55073">
    <property type="entry name" value="Nucleotide cyclase"/>
    <property type="match status" value="1"/>
</dbReference>
<evidence type="ECO:0000256" key="2">
    <source>
        <dbReference type="SAM" id="Phobius"/>
    </source>
</evidence>
<dbReference type="CDD" id="cd01948">
    <property type="entry name" value="EAL"/>
    <property type="match status" value="1"/>
</dbReference>
<evidence type="ECO:0000256" key="1">
    <source>
        <dbReference type="SAM" id="MobiDB-lite"/>
    </source>
</evidence>
<dbReference type="InterPro" id="IPR000160">
    <property type="entry name" value="GGDEF_dom"/>
</dbReference>
<name>A0ABV7FU57_9PROT</name>
<feature type="region of interest" description="Disordered" evidence="1">
    <location>
        <begin position="1"/>
        <end position="29"/>
    </location>
</feature>
<dbReference type="Gene3D" id="3.20.20.450">
    <property type="entry name" value="EAL domain"/>
    <property type="match status" value="1"/>
</dbReference>
<dbReference type="InterPro" id="IPR001633">
    <property type="entry name" value="EAL_dom"/>
</dbReference>
<evidence type="ECO:0000259" key="4">
    <source>
        <dbReference type="PROSITE" id="PS50887"/>
    </source>
</evidence>
<dbReference type="SUPFAM" id="SSF141868">
    <property type="entry name" value="EAL domain-like"/>
    <property type="match status" value="1"/>
</dbReference>
<evidence type="ECO:0000259" key="3">
    <source>
        <dbReference type="PROSITE" id="PS50883"/>
    </source>
</evidence>
<evidence type="ECO:0000313" key="6">
    <source>
        <dbReference type="Proteomes" id="UP001595593"/>
    </source>
</evidence>
<dbReference type="InterPro" id="IPR052155">
    <property type="entry name" value="Biofilm_reg_signaling"/>
</dbReference>
<dbReference type="PANTHER" id="PTHR44757:SF2">
    <property type="entry name" value="BIOFILM ARCHITECTURE MAINTENANCE PROTEIN MBAA"/>
    <property type="match status" value="1"/>
</dbReference>
<dbReference type="EMBL" id="JBHRTN010000003">
    <property type="protein sequence ID" value="MFC3123735.1"/>
    <property type="molecule type" value="Genomic_DNA"/>
</dbReference>
<keyword evidence="2" id="KW-0812">Transmembrane</keyword>
<dbReference type="InterPro" id="IPR029787">
    <property type="entry name" value="Nucleotide_cyclase"/>
</dbReference>
<keyword evidence="2" id="KW-1133">Transmembrane helix</keyword>
<dbReference type="Pfam" id="PF00563">
    <property type="entry name" value="EAL"/>
    <property type="match status" value="1"/>
</dbReference>
<organism evidence="5 6">
    <name type="scientific">Teichococcus globiformis</name>
    <dbReference type="NCBI Taxonomy" id="2307229"/>
    <lineage>
        <taxon>Bacteria</taxon>
        <taxon>Pseudomonadati</taxon>
        <taxon>Pseudomonadota</taxon>
        <taxon>Alphaproteobacteria</taxon>
        <taxon>Acetobacterales</taxon>
        <taxon>Roseomonadaceae</taxon>
        <taxon>Roseomonas</taxon>
    </lineage>
</organism>
<dbReference type="SMART" id="SM00267">
    <property type="entry name" value="GGDEF"/>
    <property type="match status" value="1"/>
</dbReference>
<keyword evidence="2" id="KW-0472">Membrane</keyword>
<reference evidence="6" key="1">
    <citation type="journal article" date="2019" name="Int. J. Syst. Evol. Microbiol.">
        <title>The Global Catalogue of Microorganisms (GCM) 10K type strain sequencing project: providing services to taxonomists for standard genome sequencing and annotation.</title>
        <authorList>
            <consortium name="The Broad Institute Genomics Platform"/>
            <consortium name="The Broad Institute Genome Sequencing Center for Infectious Disease"/>
            <person name="Wu L."/>
            <person name="Ma J."/>
        </authorList>
    </citation>
    <scope>NUCLEOTIDE SEQUENCE [LARGE SCALE GENOMIC DNA]</scope>
    <source>
        <strain evidence="6">KCTC 52094</strain>
    </source>
</reference>
<dbReference type="PROSITE" id="PS50883">
    <property type="entry name" value="EAL"/>
    <property type="match status" value="1"/>
</dbReference>
<proteinExistence type="predicted"/>
<dbReference type="SMART" id="SM00052">
    <property type="entry name" value="EAL"/>
    <property type="match status" value="1"/>
</dbReference>
<dbReference type="Pfam" id="PF00990">
    <property type="entry name" value="GGDEF"/>
    <property type="match status" value="1"/>
</dbReference>
<dbReference type="Proteomes" id="UP001595593">
    <property type="component" value="Unassembled WGS sequence"/>
</dbReference>
<dbReference type="InterPro" id="IPR043128">
    <property type="entry name" value="Rev_trsase/Diguanyl_cyclase"/>
</dbReference>
<evidence type="ECO:0000313" key="5">
    <source>
        <dbReference type="EMBL" id="MFC3123735.1"/>
    </source>
</evidence>
<dbReference type="RefSeq" id="WP_379592905.1">
    <property type="nucleotide sequence ID" value="NZ_JBHRTN010000003.1"/>
</dbReference>